<dbReference type="EMBL" id="JYNY01000497">
    <property type="protein sequence ID" value="KJJ83704.1"/>
    <property type="molecule type" value="Genomic_DNA"/>
</dbReference>
<gene>
    <name evidence="2" type="ORF">OMAG_002425</name>
</gene>
<dbReference type="InterPro" id="IPR019619">
    <property type="entry name" value="DUF2490"/>
</dbReference>
<reference evidence="2 3" key="1">
    <citation type="submission" date="2015-02" db="EMBL/GenBank/DDBJ databases">
        <title>Single-cell genomics of uncultivated deep-branching MTB reveals a conserved set of magnetosome genes.</title>
        <authorList>
            <person name="Kolinko S."/>
            <person name="Richter M."/>
            <person name="Glockner F.O."/>
            <person name="Brachmann A."/>
            <person name="Schuler D."/>
        </authorList>
    </citation>
    <scope>NUCLEOTIDE SEQUENCE [LARGE SCALE GENOMIC DNA]</scope>
    <source>
        <strain evidence="2">SKK-01</strain>
    </source>
</reference>
<sequence>MRKILLILFFAMLLLSNSKESFAVRDWEYWSRYSVAVPLSKQITYYIKPEWRVKEEFYRYLFKLENAVGFKLNDFIEIAPYYVWLEKKTIICADRSDLFYLDVTASLPLKDFFDLKFIDRARYQYNFDKETTIWRNSLKVTRNFKITETIEFAPFLEDEIFYDTKVNAVTENWASSGLSIILNKNISLSACYLLDSIKKVDDWQYANVIVSSFAVKF</sequence>
<feature type="signal peptide" evidence="1">
    <location>
        <begin position="1"/>
        <end position="23"/>
    </location>
</feature>
<keyword evidence="3" id="KW-1185">Reference proteome</keyword>
<accession>A0A0F0CNY4</accession>
<dbReference type="Pfam" id="PF10677">
    <property type="entry name" value="DUF2490"/>
    <property type="match status" value="1"/>
</dbReference>
<organism evidence="2 3">
    <name type="scientific">Candidatus Omnitrophus magneticus</name>
    <dbReference type="NCBI Taxonomy" id="1609969"/>
    <lineage>
        <taxon>Bacteria</taxon>
        <taxon>Pseudomonadati</taxon>
        <taxon>Candidatus Omnitrophota</taxon>
        <taxon>Candidatus Omnitrophus</taxon>
    </lineage>
</organism>
<proteinExistence type="predicted"/>
<evidence type="ECO:0000313" key="3">
    <source>
        <dbReference type="Proteomes" id="UP000033428"/>
    </source>
</evidence>
<comment type="caution">
    <text evidence="2">The sequence shown here is derived from an EMBL/GenBank/DDBJ whole genome shotgun (WGS) entry which is preliminary data.</text>
</comment>
<keyword evidence="1" id="KW-0732">Signal</keyword>
<evidence type="ECO:0000256" key="1">
    <source>
        <dbReference type="SAM" id="SignalP"/>
    </source>
</evidence>
<evidence type="ECO:0000313" key="2">
    <source>
        <dbReference type="EMBL" id="KJJ83704.1"/>
    </source>
</evidence>
<feature type="chain" id="PRO_5002437214" evidence="1">
    <location>
        <begin position="24"/>
        <end position="217"/>
    </location>
</feature>
<name>A0A0F0CNY4_9BACT</name>
<dbReference type="AlphaFoldDB" id="A0A0F0CNY4"/>
<dbReference type="Proteomes" id="UP000033428">
    <property type="component" value="Unassembled WGS sequence"/>
</dbReference>
<protein>
    <submittedName>
        <fullName evidence="2">Secreted protein</fullName>
    </submittedName>
</protein>